<evidence type="ECO:0008006" key="3">
    <source>
        <dbReference type="Google" id="ProtNLM"/>
    </source>
</evidence>
<keyword evidence="2" id="KW-1185">Reference proteome</keyword>
<protein>
    <recommendedName>
        <fullName evidence="3">Transposase</fullName>
    </recommendedName>
</protein>
<comment type="caution">
    <text evidence="1">The sequence shown here is derived from an EMBL/GenBank/DDBJ whole genome shotgun (WGS) entry which is preliminary data.</text>
</comment>
<sequence>MFGEKRGDARREISNFKVVKKICYVEIWYGFALDRAEAWLRFFLASKAELSG</sequence>
<dbReference type="EMBL" id="CAJHCP010000013">
    <property type="protein sequence ID" value="CAD6553733.1"/>
    <property type="molecule type" value="Genomic_DNA"/>
</dbReference>
<gene>
    <name evidence="1" type="ORF">LMG28140_05364</name>
</gene>
<dbReference type="RefSeq" id="WP_201645277.1">
    <property type="nucleotide sequence ID" value="NZ_CAJHCP010000013.1"/>
</dbReference>
<reference evidence="1 2" key="1">
    <citation type="submission" date="2020-10" db="EMBL/GenBank/DDBJ databases">
        <authorList>
            <person name="Peeters C."/>
        </authorList>
    </citation>
    <scope>NUCLEOTIDE SEQUENCE [LARGE SCALE GENOMIC DNA]</scope>
    <source>
        <strain evidence="1 2">LMG 28140</strain>
    </source>
</reference>
<dbReference type="Proteomes" id="UP000598032">
    <property type="component" value="Unassembled WGS sequence"/>
</dbReference>
<name>A0ABM8P1R3_9BURK</name>
<evidence type="ECO:0000313" key="2">
    <source>
        <dbReference type="Proteomes" id="UP000598032"/>
    </source>
</evidence>
<proteinExistence type="predicted"/>
<evidence type="ECO:0000313" key="1">
    <source>
        <dbReference type="EMBL" id="CAD6553733.1"/>
    </source>
</evidence>
<organism evidence="1 2">
    <name type="scientific">Paraburkholderia metrosideri</name>
    <dbReference type="NCBI Taxonomy" id="580937"/>
    <lineage>
        <taxon>Bacteria</taxon>
        <taxon>Pseudomonadati</taxon>
        <taxon>Pseudomonadota</taxon>
        <taxon>Betaproteobacteria</taxon>
        <taxon>Burkholderiales</taxon>
        <taxon>Burkholderiaceae</taxon>
        <taxon>Paraburkholderia</taxon>
    </lineage>
</organism>
<accession>A0ABM8P1R3</accession>